<evidence type="ECO:0000256" key="4">
    <source>
        <dbReference type="ARBA" id="ARBA00022801"/>
    </source>
</evidence>
<keyword evidence="5" id="KW-0408">Iron</keyword>
<accession>A0A0F9JXH9</accession>
<proteinExistence type="predicted"/>
<reference evidence="9" key="1">
    <citation type="journal article" date="2015" name="Nature">
        <title>Complex archaea that bridge the gap between prokaryotes and eukaryotes.</title>
        <authorList>
            <person name="Spang A."/>
            <person name="Saw J.H."/>
            <person name="Jorgensen S.L."/>
            <person name="Zaremba-Niedzwiedzka K."/>
            <person name="Martijn J."/>
            <person name="Lind A.E."/>
            <person name="van Eijk R."/>
            <person name="Schleper C."/>
            <person name="Guy L."/>
            <person name="Ettema T.J."/>
        </authorList>
    </citation>
    <scope>NUCLEOTIDE SEQUENCE</scope>
</reference>
<dbReference type="PANTHER" id="PTHR33693">
    <property type="entry name" value="TYPE-5 URACIL-DNA GLYCOSYLASE"/>
    <property type="match status" value="1"/>
</dbReference>
<dbReference type="GO" id="GO:0097506">
    <property type="term" value="F:deaminated base DNA N-glycosylase activity"/>
    <property type="evidence" value="ECO:0007669"/>
    <property type="project" value="UniProtKB-ARBA"/>
</dbReference>
<dbReference type="GO" id="GO:0051539">
    <property type="term" value="F:4 iron, 4 sulfur cluster binding"/>
    <property type="evidence" value="ECO:0007669"/>
    <property type="project" value="UniProtKB-KW"/>
</dbReference>
<evidence type="ECO:0000256" key="1">
    <source>
        <dbReference type="ARBA" id="ARBA00022485"/>
    </source>
</evidence>
<keyword evidence="1" id="KW-0004">4Fe-4S</keyword>
<evidence type="ECO:0000256" key="6">
    <source>
        <dbReference type="ARBA" id="ARBA00023014"/>
    </source>
</evidence>
<feature type="domain" description="Uracil-DNA glycosylase-like" evidence="8">
    <location>
        <begin position="4"/>
        <end position="156"/>
    </location>
</feature>
<dbReference type="Gene3D" id="3.30.420.10">
    <property type="entry name" value="Ribonuclease H-like superfamily/Ribonuclease H"/>
    <property type="match status" value="1"/>
</dbReference>
<evidence type="ECO:0000313" key="9">
    <source>
        <dbReference type="EMBL" id="KKM74514.1"/>
    </source>
</evidence>
<dbReference type="SUPFAM" id="SSF52141">
    <property type="entry name" value="Uracil-DNA glycosylase-like"/>
    <property type="match status" value="1"/>
</dbReference>
<evidence type="ECO:0000256" key="2">
    <source>
        <dbReference type="ARBA" id="ARBA00022723"/>
    </source>
</evidence>
<dbReference type="AlphaFoldDB" id="A0A0F9JXH9"/>
<evidence type="ECO:0000256" key="3">
    <source>
        <dbReference type="ARBA" id="ARBA00022763"/>
    </source>
</evidence>
<dbReference type="PANTHER" id="PTHR33693:SF1">
    <property type="entry name" value="TYPE-4 URACIL-DNA GLYCOSYLASE"/>
    <property type="match status" value="1"/>
</dbReference>
<sequence length="375" mass="42382">MLCQDVGPPDAKIILVGEAPGKNEDRTGIPFSGAAGTLLKQMLTHSGIRFADCYVTNVMNVQPPNNKFEYFYDGKLPGASLEASIIKLRDKLEAIRPQVIITLGAEALRAVCNKRKITAYRGTWLSFRDIPVLPTFHPAYVLRQYQSHVVVEMDFTKAVSSYIKEPPEMILGPSLQQVVHWVDIAIRDFGIKKYGRIAYDIETVGKHIRCIAFTNGCQRPICIPFIRFKSSDLAKVGTTRVMLQSQSQAAGSYWSSRDEVHVLNAIQRLFDSGIEIVGQNSIGFDAPLLQDEFGLHIREHIMDTMHAWHCLYSELPMGLSFLCSVLTDYANYWTDKVTTDDISEWKYNVMDAVVTLEVSYKIEKELKESNFEHAY</sequence>
<protein>
    <recommendedName>
        <fullName evidence="8">Uracil-DNA glycosylase-like domain-containing protein</fullName>
    </recommendedName>
</protein>
<dbReference type="GO" id="GO:0046872">
    <property type="term" value="F:metal ion binding"/>
    <property type="evidence" value="ECO:0007669"/>
    <property type="project" value="UniProtKB-KW"/>
</dbReference>
<dbReference type="EMBL" id="LAZR01009129">
    <property type="protein sequence ID" value="KKM74514.1"/>
    <property type="molecule type" value="Genomic_DNA"/>
</dbReference>
<dbReference type="InterPro" id="IPR012337">
    <property type="entry name" value="RNaseH-like_sf"/>
</dbReference>
<organism evidence="9">
    <name type="scientific">marine sediment metagenome</name>
    <dbReference type="NCBI Taxonomy" id="412755"/>
    <lineage>
        <taxon>unclassified sequences</taxon>
        <taxon>metagenomes</taxon>
        <taxon>ecological metagenomes</taxon>
    </lineage>
</organism>
<keyword evidence="2" id="KW-0479">Metal-binding</keyword>
<dbReference type="CDD" id="cd10030">
    <property type="entry name" value="UDG-F4_TTUDGA_SPO1dp_like"/>
    <property type="match status" value="1"/>
</dbReference>
<evidence type="ECO:0000256" key="5">
    <source>
        <dbReference type="ARBA" id="ARBA00023004"/>
    </source>
</evidence>
<dbReference type="SMART" id="SM00987">
    <property type="entry name" value="UreE_C"/>
    <property type="match status" value="1"/>
</dbReference>
<dbReference type="GO" id="GO:0008408">
    <property type="term" value="F:3'-5' exonuclease activity"/>
    <property type="evidence" value="ECO:0007669"/>
    <property type="project" value="InterPro"/>
</dbReference>
<dbReference type="InterPro" id="IPR051536">
    <property type="entry name" value="UDG_Type-4/5"/>
</dbReference>
<dbReference type="GO" id="GO:0003676">
    <property type="term" value="F:nucleic acid binding"/>
    <property type="evidence" value="ECO:0007669"/>
    <property type="project" value="InterPro"/>
</dbReference>
<evidence type="ECO:0000259" key="8">
    <source>
        <dbReference type="SMART" id="SM00986"/>
    </source>
</evidence>
<name>A0A0F9JXH9_9ZZZZ</name>
<keyword evidence="3" id="KW-0227">DNA damage</keyword>
<dbReference type="InterPro" id="IPR002562">
    <property type="entry name" value="3'-5'_exonuclease_dom"/>
</dbReference>
<dbReference type="Pfam" id="PF03167">
    <property type="entry name" value="UDG"/>
    <property type="match status" value="1"/>
</dbReference>
<dbReference type="InterPro" id="IPR036895">
    <property type="entry name" value="Uracil-DNA_glycosylase-like_sf"/>
</dbReference>
<dbReference type="InterPro" id="IPR036397">
    <property type="entry name" value="RNaseH_sf"/>
</dbReference>
<dbReference type="Gene3D" id="3.40.470.10">
    <property type="entry name" value="Uracil-DNA glycosylase-like domain"/>
    <property type="match status" value="1"/>
</dbReference>
<dbReference type="SUPFAM" id="SSF53098">
    <property type="entry name" value="Ribonuclease H-like"/>
    <property type="match status" value="1"/>
</dbReference>
<dbReference type="Pfam" id="PF01612">
    <property type="entry name" value="DNA_pol_A_exo1"/>
    <property type="match status" value="1"/>
</dbReference>
<dbReference type="GO" id="GO:0006281">
    <property type="term" value="P:DNA repair"/>
    <property type="evidence" value="ECO:0007669"/>
    <property type="project" value="UniProtKB-KW"/>
</dbReference>
<keyword evidence="7" id="KW-0234">DNA repair</keyword>
<keyword evidence="4" id="KW-0378">Hydrolase</keyword>
<dbReference type="InterPro" id="IPR005122">
    <property type="entry name" value="Uracil-DNA_glycosylase-like"/>
</dbReference>
<evidence type="ECO:0000256" key="7">
    <source>
        <dbReference type="ARBA" id="ARBA00023204"/>
    </source>
</evidence>
<keyword evidence="6" id="KW-0411">Iron-sulfur</keyword>
<gene>
    <name evidence="9" type="ORF">LCGC14_1399560</name>
</gene>
<dbReference type="SMART" id="SM00986">
    <property type="entry name" value="UDG"/>
    <property type="match status" value="1"/>
</dbReference>
<comment type="caution">
    <text evidence="9">The sequence shown here is derived from an EMBL/GenBank/DDBJ whole genome shotgun (WGS) entry which is preliminary data.</text>
</comment>